<keyword evidence="8 12" id="KW-0411">Iron-sulfur</keyword>
<gene>
    <name evidence="14" type="primary">nifJ</name>
    <name evidence="14" type="ORF">HZF24_01340</name>
</gene>
<evidence type="ECO:0000259" key="13">
    <source>
        <dbReference type="PROSITE" id="PS51379"/>
    </source>
</evidence>
<dbReference type="Proteomes" id="UP000611629">
    <property type="component" value="Unassembled WGS sequence"/>
</dbReference>
<evidence type="ECO:0000256" key="4">
    <source>
        <dbReference type="ARBA" id="ARBA00022723"/>
    </source>
</evidence>
<dbReference type="PANTHER" id="PTHR32154:SF0">
    <property type="entry name" value="PYRUVATE-FLAVODOXIN OXIDOREDUCTASE-RELATED"/>
    <property type="match status" value="1"/>
</dbReference>
<dbReference type="SMART" id="SM00890">
    <property type="entry name" value="EKR"/>
    <property type="match status" value="1"/>
</dbReference>
<keyword evidence="4 12" id="KW-0479">Metal-binding</keyword>
<feature type="binding site" evidence="12">
    <location>
        <position position="702"/>
    </location>
    <ligand>
        <name>[4Fe-4S] cluster</name>
        <dbReference type="ChEBI" id="CHEBI:49883"/>
        <label>2</label>
    </ligand>
</feature>
<dbReference type="InterPro" id="IPR037112">
    <property type="entry name" value="Pyrv-flavodox_OxR_EKR_sf"/>
</dbReference>
<protein>
    <submittedName>
        <fullName evidence="14">Pyruvate:ferredoxin (Flavodoxin) oxidoreductase</fullName>
    </submittedName>
</protein>
<feature type="binding site" evidence="10">
    <location>
        <position position="115"/>
    </location>
    <ligand>
        <name>pyruvate</name>
        <dbReference type="ChEBI" id="CHEBI:15361"/>
    </ligand>
</feature>
<feature type="binding site" evidence="10">
    <location>
        <begin position="994"/>
        <end position="999"/>
    </location>
    <ligand>
        <name>thiamine diphosphate</name>
        <dbReference type="ChEBI" id="CHEBI:58937"/>
    </ligand>
</feature>
<comment type="similarity">
    <text evidence="1 9">Belongs to the pyruvate:ferredoxin/flavodoxin oxidoreductase family.</text>
</comment>
<evidence type="ECO:0000256" key="7">
    <source>
        <dbReference type="ARBA" id="ARBA00023004"/>
    </source>
</evidence>
<feature type="binding site" evidence="10">
    <location>
        <position position="65"/>
    </location>
    <ligand>
        <name>thiamine diphosphate</name>
        <dbReference type="ChEBI" id="CHEBI:58937"/>
    </ligand>
</feature>
<dbReference type="Pfam" id="PF01855">
    <property type="entry name" value="POR_N"/>
    <property type="match status" value="1"/>
</dbReference>
<feature type="binding site" evidence="12">
    <location>
        <position position="756"/>
    </location>
    <ligand>
        <name>[4Fe-4S] cluster</name>
        <dbReference type="ChEBI" id="CHEBI:49883"/>
        <label>1</label>
    </ligand>
</feature>
<dbReference type="InterPro" id="IPR002880">
    <property type="entry name" value="Pyrv_Fd/Flavodoxin_OxRdtase_N"/>
</dbReference>
<dbReference type="InterPro" id="IPR017900">
    <property type="entry name" value="4Fe4S_Fe_S_CS"/>
</dbReference>
<evidence type="ECO:0000256" key="12">
    <source>
        <dbReference type="PIRSR" id="PIRSR000159-50"/>
    </source>
</evidence>
<dbReference type="GO" id="GO:0022900">
    <property type="term" value="P:electron transport chain"/>
    <property type="evidence" value="ECO:0007669"/>
    <property type="project" value="InterPro"/>
</dbReference>
<evidence type="ECO:0000256" key="8">
    <source>
        <dbReference type="ARBA" id="ARBA00023014"/>
    </source>
</evidence>
<keyword evidence="5 9" id="KW-0249">Electron transport</keyword>
<dbReference type="GO" id="GO:0005506">
    <property type="term" value="F:iron ion binding"/>
    <property type="evidence" value="ECO:0007669"/>
    <property type="project" value="InterPro"/>
</dbReference>
<dbReference type="AlphaFoldDB" id="A0A974BGL3"/>
<evidence type="ECO:0000313" key="15">
    <source>
        <dbReference type="Proteomes" id="UP000611629"/>
    </source>
</evidence>
<dbReference type="PIRSF" id="PIRSF000159">
    <property type="entry name" value="NifJ"/>
    <property type="match status" value="1"/>
</dbReference>
<organism evidence="14 15">
    <name type="scientific">Sedimentibacter hydroxybenzoicus DSM 7310</name>
    <dbReference type="NCBI Taxonomy" id="1123245"/>
    <lineage>
        <taxon>Bacteria</taxon>
        <taxon>Bacillati</taxon>
        <taxon>Bacillota</taxon>
        <taxon>Tissierellia</taxon>
        <taxon>Sedimentibacter</taxon>
    </lineage>
</organism>
<keyword evidence="15" id="KW-1185">Reference proteome</keyword>
<dbReference type="Gene3D" id="3.30.70.20">
    <property type="match status" value="1"/>
</dbReference>
<dbReference type="PROSITE" id="PS00198">
    <property type="entry name" value="4FE4S_FER_1"/>
    <property type="match status" value="1"/>
</dbReference>
<dbReference type="FunFam" id="3.40.50.970:FF:000041">
    <property type="entry name" value="Pyruvate:ferredoxin (Flavodoxin) oxidoreductase"/>
    <property type="match status" value="1"/>
</dbReference>
<keyword evidence="6 9" id="KW-0560">Oxidoreductase</keyword>
<feature type="site" description="Important for catalytic activity" evidence="11">
    <location>
        <position position="32"/>
    </location>
</feature>
<dbReference type="SUPFAM" id="SSF53323">
    <property type="entry name" value="Pyruvate-ferredoxin oxidoreductase, PFOR, domain III"/>
    <property type="match status" value="1"/>
</dbReference>
<sequence length="1172" mass="129689">MSKRKTQTMDGNMAASYASYAFTDMAAIFPITPSSSMAEHVDEWASAGVKNIFGNEVVVKEMQSEGGAAGALHGSLQGGALSTTYTASQGLLLMIPNMYKIAGELLPAVFHVSARSLASNALSIFGDHQDVMSTRQTGFTMLASSSVQQCMDLGSIAHLAAIKTRIPVLHFFDGFRTSHEMQKIEILEYDELAKLVDMDAVRRFRNNSLNSNRPVLRGTTQNPDVFFQTREAINKFYEPVPETVQYYMDEINKLTGRDYKLFNYYGSSKAENIIIAMGSGCDTIRETIEYFNKNGSNYGLLEVHLFRPFSIKHMLEAIPDTVKRIAVLDRTKEPGASGEPLFLDVKNAFYGKENTPLIVGGRYGLGSKEFTPANVMEVFTNLEKEIPVDGFTVGIVDDVTNKSLVPYDKKFNPSPAGTIACKFWGLGSDGTVSANKSAIKIIGDNTDKYVQAYFAYDSKKSGGVTISHLRFGDDQIQSPYGINSADFIACHNPAYVNQYDLVDDLKEGGVFLLNCTWDKKELEKELPSAIKRKLADKKADFYVINAVEIARNLGLGNRINMIMQAAFFKLSNVMSLENSVKLLKEAVIESYGRKGQDVIDMNNSAIDAGVNAIVKVEVPDSWKTSKDEDKDIVQELPEFVKNIMIPMNRQKGDSLPVSAFNGIEDGTYPTDVTQYEKRGIAVDVPYWDAEKCIQCNQCSFVCPHSVLRPMLLSAEQVEASPAAIETKTAIGYKDKQFYMAMSALDCTGCGNCADVCPAKEKALEMRNLSDKKDEFVSMWNYAKELELTEVTDKQKSTVKGSQFAMPYFEFSGACAGCGETPYAKLVTQLFGDRMVISNAAGCTTVWGGSAPSIPFKKDKRGYGPAWGFSLFEDNAEYGYGMHIGTLTIRDSVLKKVKVLLENAADEELKEVMKEWVEGYAISSGTRERAEKLANALENYKEIPEYEEIYERRDVFVKQSNWIFGGDGWAYDIGYGGLDHVLAAGEDINVLVFDTEVYSNTGGQSSKSTPTAAIAKFAASGKKTKKKDLGMMVMSYGYVYVAQVAMGANQNQTLKAILEAEAYPGPSLIIAYAPCVNHGIKDGMGKTQNQEKRAVAAGYWSLYRYNPMLKEQGKNPFTLDSGEPTASFEEFLLSEVRYSSLLKQYPEKAKELFAKAEIDANERLNNYKRLAER</sequence>
<evidence type="ECO:0000256" key="5">
    <source>
        <dbReference type="ARBA" id="ARBA00022982"/>
    </source>
</evidence>
<dbReference type="SUPFAM" id="SSF52922">
    <property type="entry name" value="TK C-terminal domain-like"/>
    <property type="match status" value="1"/>
</dbReference>
<dbReference type="GO" id="GO:0016903">
    <property type="term" value="F:oxidoreductase activity, acting on the aldehyde or oxo group of donors"/>
    <property type="evidence" value="ECO:0007669"/>
    <property type="project" value="InterPro"/>
</dbReference>
<keyword evidence="2 9" id="KW-0813">Transport</keyword>
<feature type="binding site" evidence="10">
    <location>
        <position position="32"/>
    </location>
    <ligand>
        <name>pyruvate</name>
        <dbReference type="ChEBI" id="CHEBI:15361"/>
    </ligand>
</feature>
<keyword evidence="14" id="KW-0670">Pyruvate</keyword>
<dbReference type="Gene3D" id="3.40.50.920">
    <property type="match status" value="1"/>
</dbReference>
<dbReference type="Gene3D" id="3.40.50.970">
    <property type="match status" value="2"/>
</dbReference>
<evidence type="ECO:0000313" key="14">
    <source>
        <dbReference type="EMBL" id="NYB72779.1"/>
    </source>
</evidence>
<keyword evidence="3 12" id="KW-0004">4Fe-4S</keyword>
<dbReference type="SUPFAM" id="SSF54862">
    <property type="entry name" value="4Fe-4S ferredoxins"/>
    <property type="match status" value="1"/>
</dbReference>
<dbReference type="FunFam" id="3.40.920.10:FF:000001">
    <property type="entry name" value="Pyruvate:ferredoxin (Flavodoxin) oxidoreductase"/>
    <property type="match status" value="1"/>
</dbReference>
<dbReference type="CDD" id="cd03377">
    <property type="entry name" value="TPP_PFOR_PNO"/>
    <property type="match status" value="1"/>
</dbReference>
<dbReference type="CDD" id="cd07034">
    <property type="entry name" value="TPP_PYR_PFOR_IOR-alpha_like"/>
    <property type="match status" value="1"/>
</dbReference>
<feature type="binding site" evidence="10">
    <location>
        <position position="819"/>
    </location>
    <ligand>
        <name>thiamine diphosphate</name>
        <dbReference type="ChEBI" id="CHEBI:58937"/>
    </ligand>
</feature>
<dbReference type="GO" id="GO:0030976">
    <property type="term" value="F:thiamine pyrophosphate binding"/>
    <property type="evidence" value="ECO:0007669"/>
    <property type="project" value="InterPro"/>
</dbReference>
<dbReference type="GO" id="GO:0006979">
    <property type="term" value="P:response to oxidative stress"/>
    <property type="evidence" value="ECO:0007669"/>
    <property type="project" value="TreeGrafter"/>
</dbReference>
<dbReference type="InterPro" id="IPR050722">
    <property type="entry name" value="Pyruvate:ferred/Flavod_OxRd"/>
</dbReference>
<name>A0A974BGL3_SEDHY</name>
<dbReference type="Pfam" id="PF17147">
    <property type="entry name" value="PFOR_II"/>
    <property type="match status" value="1"/>
</dbReference>
<comment type="caution">
    <text evidence="14">The sequence shown here is derived from an EMBL/GenBank/DDBJ whole genome shotgun (WGS) entry which is preliminary data.</text>
</comment>
<feature type="binding site" evidence="12">
    <location>
        <position position="814"/>
    </location>
    <ligand>
        <name>[4Fe-4S] cluster</name>
        <dbReference type="ChEBI" id="CHEBI:49883"/>
        <label>3</label>
    </ligand>
</feature>
<feature type="binding site" evidence="12">
    <location>
        <position position="842"/>
    </location>
    <ligand>
        <name>[4Fe-4S] cluster</name>
        <dbReference type="ChEBI" id="CHEBI:49883"/>
        <label>3</label>
    </ligand>
</feature>
<dbReference type="Gene3D" id="3.40.920.10">
    <property type="entry name" value="Pyruvate-ferredoxin oxidoreductase, PFOR, domain III"/>
    <property type="match status" value="1"/>
</dbReference>
<reference evidence="14" key="1">
    <citation type="submission" date="2020-07" db="EMBL/GenBank/DDBJ databases">
        <title>Genomic analysis of a strain of Sedimentibacter Hydroxybenzoicus DSM7310.</title>
        <authorList>
            <person name="Ma S."/>
        </authorList>
    </citation>
    <scope>NUCLEOTIDE SEQUENCE</scope>
    <source>
        <strain evidence="14">DSM 7310</strain>
    </source>
</reference>
<evidence type="ECO:0000256" key="1">
    <source>
        <dbReference type="ARBA" id="ARBA00009032"/>
    </source>
</evidence>
<dbReference type="InterPro" id="IPR033412">
    <property type="entry name" value="PFOR_II"/>
</dbReference>
<dbReference type="InterPro" id="IPR011895">
    <property type="entry name" value="Pyrv_flavodox_OxRed"/>
</dbReference>
<dbReference type="EMBL" id="JACBNQ010000001">
    <property type="protein sequence ID" value="NYB72779.1"/>
    <property type="molecule type" value="Genomic_DNA"/>
</dbReference>
<evidence type="ECO:0000256" key="3">
    <source>
        <dbReference type="ARBA" id="ARBA00022485"/>
    </source>
</evidence>
<feature type="binding site" evidence="10">
    <location>
        <position position="842"/>
    </location>
    <ligand>
        <name>thiamine diphosphate</name>
        <dbReference type="ChEBI" id="CHEBI:58937"/>
    </ligand>
</feature>
<evidence type="ECO:0000256" key="11">
    <source>
        <dbReference type="PIRSR" id="PIRSR000159-2"/>
    </source>
</evidence>
<feature type="binding site" evidence="12">
    <location>
        <position position="698"/>
    </location>
    <ligand>
        <name>[4Fe-4S] cluster</name>
        <dbReference type="ChEBI" id="CHEBI:49883"/>
        <label>1</label>
    </ligand>
</feature>
<feature type="binding site" evidence="10">
    <location>
        <begin position="965"/>
        <end position="968"/>
    </location>
    <ligand>
        <name>thiamine diphosphate</name>
        <dbReference type="ChEBI" id="CHEBI:58937"/>
    </ligand>
</feature>
<feature type="binding site" evidence="12">
    <location>
        <position position="1074"/>
    </location>
    <ligand>
        <name>[4Fe-4S] cluster</name>
        <dbReference type="ChEBI" id="CHEBI:49883"/>
        <label>3</label>
    </ligand>
</feature>
<dbReference type="InterPro" id="IPR011766">
    <property type="entry name" value="TPP_enzyme_TPP-bd"/>
</dbReference>
<evidence type="ECO:0000256" key="10">
    <source>
        <dbReference type="PIRSR" id="PIRSR000159-1"/>
    </source>
</evidence>
<feature type="domain" description="4Fe-4S ferredoxin-type" evidence="13">
    <location>
        <begin position="737"/>
        <end position="768"/>
    </location>
</feature>
<feature type="site" description="Important for catalytic activity" evidence="11">
    <location>
        <position position="115"/>
    </location>
</feature>
<dbReference type="InterPro" id="IPR029061">
    <property type="entry name" value="THDP-binding"/>
</dbReference>
<dbReference type="Pfam" id="PF02775">
    <property type="entry name" value="TPP_enzyme_C"/>
    <property type="match status" value="1"/>
</dbReference>
<dbReference type="Pfam" id="PF10371">
    <property type="entry name" value="EKR"/>
    <property type="match status" value="1"/>
</dbReference>
<feature type="site" description="Important for catalytic activity" evidence="11">
    <location>
        <position position="999"/>
    </location>
</feature>
<evidence type="ECO:0000256" key="2">
    <source>
        <dbReference type="ARBA" id="ARBA00022448"/>
    </source>
</evidence>
<dbReference type="FunFam" id="3.40.50.970:FF:000012">
    <property type="entry name" value="Pyruvate:ferredoxin (Flavodoxin) oxidoreductase"/>
    <property type="match status" value="1"/>
</dbReference>
<feature type="binding site" evidence="12">
    <location>
        <position position="695"/>
    </location>
    <ligand>
        <name>[4Fe-4S] cluster</name>
        <dbReference type="ChEBI" id="CHEBI:49883"/>
        <label>1</label>
    </ligand>
</feature>
<comment type="cofactor">
    <cofactor evidence="12">
        <name>[4Fe-4S] cluster</name>
        <dbReference type="ChEBI" id="CHEBI:49883"/>
    </cofactor>
    <text evidence="12">Binds 3 [4Fe-4S] clusters per subunit.</text>
</comment>
<keyword evidence="7 12" id="KW-0408">Iron</keyword>
<dbReference type="Gene3D" id="4.10.780.10">
    <property type="entry name" value="Pyruvate-flavodoxin oxidoreductase, EKR domain"/>
    <property type="match status" value="1"/>
</dbReference>
<feature type="domain" description="4Fe-4S ferredoxin-type" evidence="13">
    <location>
        <begin position="683"/>
        <end position="712"/>
    </location>
</feature>
<dbReference type="PANTHER" id="PTHR32154">
    <property type="entry name" value="PYRUVATE-FLAVODOXIN OXIDOREDUCTASE-RELATED"/>
    <property type="match status" value="1"/>
</dbReference>
<dbReference type="GO" id="GO:0051539">
    <property type="term" value="F:4 iron, 4 sulfur cluster binding"/>
    <property type="evidence" value="ECO:0007669"/>
    <property type="project" value="UniProtKB-KW"/>
</dbReference>
<feature type="binding site" evidence="12">
    <location>
        <position position="752"/>
    </location>
    <ligand>
        <name>[4Fe-4S] cluster</name>
        <dbReference type="ChEBI" id="CHEBI:49883"/>
        <label>2</label>
    </ligand>
</feature>
<evidence type="ECO:0000256" key="6">
    <source>
        <dbReference type="ARBA" id="ARBA00023002"/>
    </source>
</evidence>
<dbReference type="InterPro" id="IPR017896">
    <property type="entry name" value="4Fe4S_Fe-S-bd"/>
</dbReference>
<feature type="binding site" evidence="12">
    <location>
        <position position="692"/>
    </location>
    <ligand>
        <name>[4Fe-4S] cluster</name>
        <dbReference type="ChEBI" id="CHEBI:49883"/>
        <label>1</label>
    </ligand>
</feature>
<accession>A0A974BGL3</accession>
<feature type="binding site" evidence="12">
    <location>
        <position position="749"/>
    </location>
    <ligand>
        <name>[4Fe-4S] cluster</name>
        <dbReference type="ChEBI" id="CHEBI:49883"/>
        <label>2</label>
    </ligand>
</feature>
<dbReference type="InterPro" id="IPR009014">
    <property type="entry name" value="Transketo_C/PFOR_II"/>
</dbReference>
<feature type="site" description="Important for catalytic activity" evidence="11">
    <location>
        <position position="65"/>
    </location>
</feature>
<feature type="binding site" evidence="12">
    <location>
        <position position="746"/>
    </location>
    <ligand>
        <name>[4Fe-4S] cluster</name>
        <dbReference type="ChEBI" id="CHEBI:49883"/>
        <label>2</label>
    </ligand>
</feature>
<dbReference type="InterPro" id="IPR019456">
    <property type="entry name" value="Pyrv-flavodox_OxRtase_EKR"/>
</dbReference>
<dbReference type="PROSITE" id="PS51379">
    <property type="entry name" value="4FE4S_FER_2"/>
    <property type="match status" value="2"/>
</dbReference>
<dbReference type="SUPFAM" id="SSF52518">
    <property type="entry name" value="Thiamin diphosphate-binding fold (THDP-binding)"/>
    <property type="match status" value="2"/>
</dbReference>
<evidence type="ECO:0000256" key="9">
    <source>
        <dbReference type="PIRNR" id="PIRNR000159"/>
    </source>
</evidence>
<dbReference type="Pfam" id="PF12838">
    <property type="entry name" value="Fer4_7"/>
    <property type="match status" value="1"/>
</dbReference>
<dbReference type="NCBIfam" id="TIGR02176">
    <property type="entry name" value="pyruv_ox_red"/>
    <property type="match status" value="1"/>
</dbReference>
<feature type="binding site" evidence="12">
    <location>
        <position position="817"/>
    </location>
    <ligand>
        <name>[4Fe-4S] cluster</name>
        <dbReference type="ChEBI" id="CHEBI:49883"/>
        <label>3</label>
    </ligand>
</feature>
<dbReference type="FunFam" id="3.40.50.920:FF:000007">
    <property type="entry name" value="Pyruvate:ferredoxin (Flavodoxin) oxidoreductase"/>
    <property type="match status" value="1"/>
</dbReference>
<dbReference type="InterPro" id="IPR019752">
    <property type="entry name" value="Pyrv/ketoisovalerate_OxRed_cat"/>
</dbReference>
<proteinExistence type="inferred from homology"/>
<dbReference type="RefSeq" id="WP_179236456.1">
    <property type="nucleotide sequence ID" value="NZ_JACBNQ010000001.1"/>
</dbReference>
<dbReference type="InterPro" id="IPR002869">
    <property type="entry name" value="Pyrv_flavodox_OxRed_cen"/>
</dbReference>
<dbReference type="Pfam" id="PF01558">
    <property type="entry name" value="POR"/>
    <property type="match status" value="1"/>
</dbReference>